<dbReference type="GO" id="GO:0019888">
    <property type="term" value="F:protein phosphatase regulator activity"/>
    <property type="evidence" value="ECO:0007669"/>
    <property type="project" value="InterPro"/>
</dbReference>
<dbReference type="PANTHER" id="PTHR10257:SF3">
    <property type="entry name" value="SERINE_THREONINE-PROTEIN PHOSPHATASE 2A 56 KDA REGULATORY SUBUNIT GAMMA ISOFORM"/>
    <property type="match status" value="1"/>
</dbReference>
<name>V6LIC3_9EUKA</name>
<feature type="region of interest" description="Disordered" evidence="1">
    <location>
        <begin position="1"/>
        <end position="22"/>
    </location>
</feature>
<protein>
    <submittedName>
        <fullName evidence="2">Protein phosphatase 2A regulatory subunit</fullName>
    </submittedName>
</protein>
<dbReference type="EMBL" id="KI546136">
    <property type="protein sequence ID" value="EST43461.1"/>
    <property type="molecule type" value="Genomic_DNA"/>
</dbReference>
<dbReference type="Gene3D" id="1.25.10.10">
    <property type="entry name" value="Leucine-rich Repeat Variant"/>
    <property type="match status" value="1"/>
</dbReference>
<proteinExistence type="predicted"/>
<dbReference type="InterPro" id="IPR016024">
    <property type="entry name" value="ARM-type_fold"/>
</dbReference>
<dbReference type="Pfam" id="PF01603">
    <property type="entry name" value="B56"/>
    <property type="match status" value="2"/>
</dbReference>
<keyword evidence="4" id="KW-1185">Reference proteome</keyword>
<dbReference type="EMBL" id="AUWU02000005">
    <property type="protein sequence ID" value="KAH0572816.1"/>
    <property type="molecule type" value="Genomic_DNA"/>
</dbReference>
<organism evidence="2">
    <name type="scientific">Spironucleus salmonicida</name>
    <dbReference type="NCBI Taxonomy" id="348837"/>
    <lineage>
        <taxon>Eukaryota</taxon>
        <taxon>Metamonada</taxon>
        <taxon>Diplomonadida</taxon>
        <taxon>Hexamitidae</taxon>
        <taxon>Hexamitinae</taxon>
        <taxon>Spironucleus</taxon>
    </lineage>
</organism>
<dbReference type="GO" id="GO:0000159">
    <property type="term" value="C:protein phosphatase type 2A complex"/>
    <property type="evidence" value="ECO:0007669"/>
    <property type="project" value="InterPro"/>
</dbReference>
<gene>
    <name evidence="2" type="ORF">SS50377_16825</name>
    <name evidence="3" type="ORF">SS50377_24930</name>
</gene>
<dbReference type="VEuPathDB" id="GiardiaDB:SS50377_24930"/>
<evidence type="ECO:0000313" key="4">
    <source>
        <dbReference type="Proteomes" id="UP000018208"/>
    </source>
</evidence>
<dbReference type="SUPFAM" id="SSF48371">
    <property type="entry name" value="ARM repeat"/>
    <property type="match status" value="1"/>
</dbReference>
<dbReference type="PANTHER" id="PTHR10257">
    <property type="entry name" value="SERINE/THREONINE PROTEIN PHOSPHATASE 2A PP2A REGULATORY SUBUNIT B"/>
    <property type="match status" value="1"/>
</dbReference>
<dbReference type="OrthoDB" id="10264446at2759"/>
<dbReference type="Proteomes" id="UP000018208">
    <property type="component" value="Unassembled WGS sequence"/>
</dbReference>
<dbReference type="GO" id="GO:0007165">
    <property type="term" value="P:signal transduction"/>
    <property type="evidence" value="ECO:0007669"/>
    <property type="project" value="InterPro"/>
</dbReference>
<evidence type="ECO:0000256" key="1">
    <source>
        <dbReference type="SAM" id="MobiDB-lite"/>
    </source>
</evidence>
<sequence length="711" mass="81621">MAPKQRTPPEDTQTTDQSVDKVTQEALSQIPKKISLHSQLPNFKDVSKQQQTVLFISKLRQCNKLVRVDDAELRKLKHLVLYQLLDFVNAQNNNFPLESIPDFFNTVSINIFRQAPKPQAEDEDVYDPEEDEPTVDQHWYHLQFVYEMLLRFVYSSQNQQPEYQKLVKKHIDGDFVIRLMQLFNQSDPRERDYIKTILHRVYANFMGLRAYIRSALKSELQQFICGAQQHSGICDILEILGSIINGYATPLKQEHTLFLTQCLIPLHKVQFIKQILPQLSYCVSKYIEKDSSISAYIIHQILGYFPRLNSLKEVSFLTEIEELLELIPSKQLYIDAEPRTVPLQTAGNELWLFAQLFEIVAQSICSMHFQVAEKAINILSNSKFIQHIQFANQEFNSKFNFLSTSIKPALSKIGENTSHQVSPQDLKYSPIFTLAKALRANCTSHWNSNIRALSEQALKQVLALQEQEFQNLDQKIVQEIVLREVQRQTRDSTWNQIAQMAHGRVKGFSDYFEVVEEIEQKGRFLTALQLKQGFVPGYESEQIGEIAIQAAEVPEDPLFCRIEELCIGHVQLTPELLTGVIDGFFLSYQGVGKALNRAQYKIDENETPADYLLKKGFNLNNQEMQADVCKRIYELLLEKQIVKCNRVTIAEGVKTIQQRLPGKRLANRRASAGIPVALGIRRKSVTPMSMAQAQAAAELKGFEKHNINEKK</sequence>
<reference evidence="2 3" key="1">
    <citation type="journal article" date="2014" name="PLoS Genet.">
        <title>The Genome of Spironucleus salmonicida Highlights a Fish Pathogen Adapted to Fluctuating Environments.</title>
        <authorList>
            <person name="Xu F."/>
            <person name="Jerlstrom-Hultqvist J."/>
            <person name="Einarsson E."/>
            <person name="Astvaldsson A."/>
            <person name="Svard S.G."/>
            <person name="Andersson J.O."/>
        </authorList>
    </citation>
    <scope>NUCLEOTIDE SEQUENCE</scope>
    <source>
        <strain evidence="3">ATCC 50377</strain>
    </source>
</reference>
<evidence type="ECO:0000313" key="2">
    <source>
        <dbReference type="EMBL" id="EST43461.1"/>
    </source>
</evidence>
<evidence type="ECO:0000313" key="3">
    <source>
        <dbReference type="EMBL" id="KAH0572816.1"/>
    </source>
</evidence>
<reference evidence="3" key="2">
    <citation type="submission" date="2020-12" db="EMBL/GenBank/DDBJ databases">
        <title>New Spironucleus salmonicida genome in near-complete chromosomes.</title>
        <authorList>
            <person name="Xu F."/>
            <person name="Kurt Z."/>
            <person name="Jimenez-Gonzalez A."/>
            <person name="Astvaldsson A."/>
            <person name="Andersson J.O."/>
            <person name="Svard S.G."/>
        </authorList>
    </citation>
    <scope>NUCLEOTIDE SEQUENCE</scope>
    <source>
        <strain evidence="3">ATCC 50377</strain>
    </source>
</reference>
<dbReference type="InterPro" id="IPR002554">
    <property type="entry name" value="PP2A_B56"/>
</dbReference>
<dbReference type="AlphaFoldDB" id="V6LIC3"/>
<accession>V6LIC3</accession>
<dbReference type="InterPro" id="IPR011989">
    <property type="entry name" value="ARM-like"/>
</dbReference>